<comment type="caution">
    <text evidence="2">The sequence shown here is derived from an EMBL/GenBank/DDBJ whole genome shotgun (WGS) entry which is preliminary data.</text>
</comment>
<sequence length="282" mass="29729">MVRLLRRLSFSLDEGSSLSRSLLVRLRVIGVVGGRARAGGGEGGPSSLTGGRVARPPKVRQREPDVAPEDPAVDEPLASLPPVRLLVSLRRPEAVAPAGRGKPEGPASSCTTALSRLRVGSRRGNALGKMSISPGEDEPANPGAAERVRLSKLLGRGMRNDVAGDELVPTSSERDGDSEGRGSFSRVETRCNLPVQFSRLPSTRLVTSARGSRRQRRGDSGLATVFERRRRGGRRDELEGDEPQVEANGLKRLGSGGGGGDAADIQEAPGELDLGARRGRAG</sequence>
<evidence type="ECO:0000313" key="3">
    <source>
        <dbReference type="Proteomes" id="UP000239560"/>
    </source>
</evidence>
<name>A0A2T0AIZ4_RHOTO</name>
<feature type="compositionally biased region" description="Gly residues" evidence="1">
    <location>
        <begin position="35"/>
        <end position="44"/>
    </location>
</feature>
<organism evidence="2 3">
    <name type="scientific">Rhodotorula toruloides</name>
    <name type="common">Yeast</name>
    <name type="synonym">Rhodosporidium toruloides</name>
    <dbReference type="NCBI Taxonomy" id="5286"/>
    <lineage>
        <taxon>Eukaryota</taxon>
        <taxon>Fungi</taxon>
        <taxon>Dikarya</taxon>
        <taxon>Basidiomycota</taxon>
        <taxon>Pucciniomycotina</taxon>
        <taxon>Microbotryomycetes</taxon>
        <taxon>Sporidiobolales</taxon>
        <taxon>Sporidiobolaceae</taxon>
        <taxon>Rhodotorula</taxon>
    </lineage>
</organism>
<protein>
    <submittedName>
        <fullName evidence="2">Uncharacterized protein</fullName>
    </submittedName>
</protein>
<feature type="region of interest" description="Disordered" evidence="1">
    <location>
        <begin position="120"/>
        <end position="144"/>
    </location>
</feature>
<reference evidence="2 3" key="1">
    <citation type="journal article" date="2018" name="Elife">
        <title>Functional genomics of lipid metabolism in the oleaginous yeast Rhodosporidium toruloides.</title>
        <authorList>
            <person name="Coradetti S.T."/>
            <person name="Pinel D."/>
            <person name="Geiselman G."/>
            <person name="Ito M."/>
            <person name="Mondo S."/>
            <person name="Reilly M.C."/>
            <person name="Cheng Y.F."/>
            <person name="Bauer S."/>
            <person name="Grigoriev I."/>
            <person name="Gladden J.M."/>
            <person name="Simmons B.A."/>
            <person name="Brem R."/>
            <person name="Arkin A.P."/>
            <person name="Skerker J.M."/>
        </authorList>
    </citation>
    <scope>NUCLEOTIDE SEQUENCE [LARGE SCALE GENOMIC DNA]</scope>
    <source>
        <strain evidence="2 3">NBRC 0880</strain>
    </source>
</reference>
<feature type="region of interest" description="Disordered" evidence="1">
    <location>
        <begin position="35"/>
        <end position="77"/>
    </location>
</feature>
<evidence type="ECO:0000256" key="1">
    <source>
        <dbReference type="SAM" id="MobiDB-lite"/>
    </source>
</evidence>
<dbReference type="AlphaFoldDB" id="A0A2T0AIZ4"/>
<proteinExistence type="predicted"/>
<dbReference type="Proteomes" id="UP000239560">
    <property type="component" value="Unassembled WGS sequence"/>
</dbReference>
<evidence type="ECO:0000313" key="2">
    <source>
        <dbReference type="EMBL" id="PRQ77978.1"/>
    </source>
</evidence>
<feature type="region of interest" description="Disordered" evidence="1">
    <location>
        <begin position="205"/>
        <end position="282"/>
    </location>
</feature>
<feature type="region of interest" description="Disordered" evidence="1">
    <location>
        <begin position="156"/>
        <end position="189"/>
    </location>
</feature>
<accession>A0A2T0AIZ4</accession>
<gene>
    <name evidence="2" type="ORF">AAT19DRAFT_9046</name>
</gene>
<dbReference type="EMBL" id="LCTV02000001">
    <property type="protein sequence ID" value="PRQ77978.1"/>
    <property type="molecule type" value="Genomic_DNA"/>
</dbReference>